<evidence type="ECO:0000313" key="4">
    <source>
        <dbReference type="EMBL" id="GGF63988.1"/>
    </source>
</evidence>
<comment type="similarity">
    <text evidence="1">Belongs to the GST superfamily. NadH family.</text>
</comment>
<dbReference type="PANTHER" id="PTHR42943">
    <property type="entry name" value="GLUTATHIONE S-TRANSFERASE KAPPA"/>
    <property type="match status" value="1"/>
</dbReference>
<evidence type="ECO:0000259" key="3">
    <source>
        <dbReference type="Pfam" id="PF01323"/>
    </source>
</evidence>
<comment type="catalytic activity">
    <reaction evidence="1">
        <text>2-hydroxychromene-2-carboxylate = (3E)-4-(2-hydroxyphenyl)-2-oxobut-3-enoate</text>
        <dbReference type="Rhea" id="RHEA:27401"/>
        <dbReference type="ChEBI" id="CHEBI:59350"/>
        <dbReference type="ChEBI" id="CHEBI:59353"/>
        <dbReference type="EC" id="5.99.1.4"/>
    </reaction>
</comment>
<comment type="caution">
    <text evidence="4">The sequence shown here is derived from an EMBL/GenBank/DDBJ whole genome shotgun (WGS) entry which is preliminary data.</text>
</comment>
<reference evidence="4" key="2">
    <citation type="submission" date="2020-09" db="EMBL/GenBank/DDBJ databases">
        <authorList>
            <person name="Sun Q."/>
            <person name="Zhou Y."/>
        </authorList>
    </citation>
    <scope>NUCLEOTIDE SEQUENCE</scope>
    <source>
        <strain evidence="4">CGMCC 1.15254</strain>
    </source>
</reference>
<dbReference type="GO" id="GO:1901170">
    <property type="term" value="P:naphthalene catabolic process"/>
    <property type="evidence" value="ECO:0007669"/>
    <property type="project" value="InterPro"/>
</dbReference>
<proteinExistence type="inferred from homology"/>
<dbReference type="RefSeq" id="WP_188663942.1">
    <property type="nucleotide sequence ID" value="NZ_BMHV01000011.1"/>
</dbReference>
<evidence type="ECO:0000256" key="2">
    <source>
        <dbReference type="PIRSR" id="PIRSR006386-1"/>
    </source>
</evidence>
<dbReference type="Pfam" id="PF01323">
    <property type="entry name" value="DSBA"/>
    <property type="match status" value="1"/>
</dbReference>
<dbReference type="Proteomes" id="UP000632498">
    <property type="component" value="Unassembled WGS sequence"/>
</dbReference>
<dbReference type="GO" id="GO:0004602">
    <property type="term" value="F:glutathione peroxidase activity"/>
    <property type="evidence" value="ECO:0007669"/>
    <property type="project" value="TreeGrafter"/>
</dbReference>
<feature type="active site" description="Nucleophile" evidence="2">
    <location>
        <position position="17"/>
    </location>
</feature>
<keyword evidence="5" id="KW-1185">Reference proteome</keyword>
<organism evidence="4 5">
    <name type="scientific">Terasakiella brassicae</name>
    <dbReference type="NCBI Taxonomy" id="1634917"/>
    <lineage>
        <taxon>Bacteria</taxon>
        <taxon>Pseudomonadati</taxon>
        <taxon>Pseudomonadota</taxon>
        <taxon>Alphaproteobacteria</taxon>
        <taxon>Rhodospirillales</taxon>
        <taxon>Terasakiellaceae</taxon>
        <taxon>Terasakiella</taxon>
    </lineage>
</organism>
<dbReference type="PIRSF" id="PIRSF006386">
    <property type="entry name" value="HCCAis_GSTk"/>
    <property type="match status" value="1"/>
</dbReference>
<name>A0A917C1V4_9PROT</name>
<dbReference type="InterPro" id="IPR001853">
    <property type="entry name" value="DSBA-like_thioredoxin_dom"/>
</dbReference>
<dbReference type="GO" id="GO:0018845">
    <property type="term" value="F:2-hydroxychromene-2-carboxylate isomerase activity"/>
    <property type="evidence" value="ECO:0007669"/>
    <property type="project" value="UniProtKB-UniRule"/>
</dbReference>
<dbReference type="AlphaFoldDB" id="A0A917C1V4"/>
<evidence type="ECO:0000256" key="1">
    <source>
        <dbReference type="PIRNR" id="PIRNR006386"/>
    </source>
</evidence>
<dbReference type="PANTHER" id="PTHR42943:SF2">
    <property type="entry name" value="GLUTATHIONE S-TRANSFERASE KAPPA 1"/>
    <property type="match status" value="1"/>
</dbReference>
<keyword evidence="1 4" id="KW-0413">Isomerase</keyword>
<dbReference type="CDD" id="cd03022">
    <property type="entry name" value="DsbA_HCCA_Iso"/>
    <property type="match status" value="1"/>
</dbReference>
<dbReference type="InterPro" id="IPR036249">
    <property type="entry name" value="Thioredoxin-like_sf"/>
</dbReference>
<dbReference type="EC" id="5.99.1.4" evidence="1"/>
<evidence type="ECO:0000313" key="5">
    <source>
        <dbReference type="Proteomes" id="UP000632498"/>
    </source>
</evidence>
<dbReference type="GO" id="GO:0004364">
    <property type="term" value="F:glutathione transferase activity"/>
    <property type="evidence" value="ECO:0007669"/>
    <property type="project" value="TreeGrafter"/>
</dbReference>
<protein>
    <recommendedName>
        <fullName evidence="1">2-hydroxychromene-2-carboxylate isomerase</fullName>
        <ecNumber evidence="1">5.99.1.4</ecNumber>
    </recommendedName>
</protein>
<dbReference type="SUPFAM" id="SSF52833">
    <property type="entry name" value="Thioredoxin-like"/>
    <property type="match status" value="1"/>
</dbReference>
<gene>
    <name evidence="4" type="ORF">GCM10011332_17520</name>
</gene>
<dbReference type="InterPro" id="IPR014440">
    <property type="entry name" value="HCCAis_GSTk"/>
</dbReference>
<reference evidence="4" key="1">
    <citation type="journal article" date="2014" name="Int. J. Syst. Evol. Microbiol.">
        <title>Complete genome sequence of Corynebacterium casei LMG S-19264T (=DSM 44701T), isolated from a smear-ripened cheese.</title>
        <authorList>
            <consortium name="US DOE Joint Genome Institute (JGI-PGF)"/>
            <person name="Walter F."/>
            <person name="Albersmeier A."/>
            <person name="Kalinowski J."/>
            <person name="Ruckert C."/>
        </authorList>
    </citation>
    <scope>NUCLEOTIDE SEQUENCE</scope>
    <source>
        <strain evidence="4">CGMCC 1.15254</strain>
    </source>
</reference>
<dbReference type="InterPro" id="IPR044087">
    <property type="entry name" value="NahD-like"/>
</dbReference>
<dbReference type="GO" id="GO:0006749">
    <property type="term" value="P:glutathione metabolic process"/>
    <property type="evidence" value="ECO:0007669"/>
    <property type="project" value="TreeGrafter"/>
</dbReference>
<dbReference type="InterPro" id="IPR051924">
    <property type="entry name" value="GST_Kappa/NadH"/>
</dbReference>
<dbReference type="EMBL" id="BMHV01000011">
    <property type="protein sequence ID" value="GGF63988.1"/>
    <property type="molecule type" value="Genomic_DNA"/>
</dbReference>
<accession>A0A917C1V4</accession>
<sequence>MKTVDPRPIEFYFDFSSPYAYLTSTWMNELAEKYGRQVIWRPIMLGVVFQETGMRPLFHQPLRGPYGERDFLRTARLLGRQAVVPKEFPYVSLAVSRAFYWLEDHHNEVIFDFAHAVFARYFEDGIAPTTHEDVARLAIQVGVDPDKLIEGCQDPQVKARLKDETAQAIEKGVFGAPFIIVDAEPFWGNDRKDQIEEWLKTGGW</sequence>
<dbReference type="Gene3D" id="3.40.30.10">
    <property type="entry name" value="Glutaredoxin"/>
    <property type="match status" value="1"/>
</dbReference>
<feature type="domain" description="DSBA-like thioredoxin" evidence="3">
    <location>
        <begin position="9"/>
        <end position="199"/>
    </location>
</feature>